<gene>
    <name evidence="1" type="ORF">BDM02DRAFT_3119623</name>
</gene>
<name>A0ACB6Z8G2_THEGA</name>
<dbReference type="EMBL" id="MU118076">
    <property type="protein sequence ID" value="KAF9645852.1"/>
    <property type="molecule type" value="Genomic_DNA"/>
</dbReference>
<protein>
    <submittedName>
        <fullName evidence="1">Uncharacterized protein</fullName>
    </submittedName>
</protein>
<comment type="caution">
    <text evidence="1">The sequence shown here is derived from an EMBL/GenBank/DDBJ whole genome shotgun (WGS) entry which is preliminary data.</text>
</comment>
<dbReference type="Proteomes" id="UP000886501">
    <property type="component" value="Unassembled WGS sequence"/>
</dbReference>
<evidence type="ECO:0000313" key="2">
    <source>
        <dbReference type="Proteomes" id="UP000886501"/>
    </source>
</evidence>
<evidence type="ECO:0000313" key="1">
    <source>
        <dbReference type="EMBL" id="KAF9645852.1"/>
    </source>
</evidence>
<keyword evidence="2" id="KW-1185">Reference proteome</keyword>
<organism evidence="1 2">
    <name type="scientific">Thelephora ganbajun</name>
    <name type="common">Ganba fungus</name>
    <dbReference type="NCBI Taxonomy" id="370292"/>
    <lineage>
        <taxon>Eukaryota</taxon>
        <taxon>Fungi</taxon>
        <taxon>Dikarya</taxon>
        <taxon>Basidiomycota</taxon>
        <taxon>Agaricomycotina</taxon>
        <taxon>Agaricomycetes</taxon>
        <taxon>Thelephorales</taxon>
        <taxon>Thelephoraceae</taxon>
        <taxon>Thelephora</taxon>
    </lineage>
</organism>
<accession>A0ACB6Z8G2</accession>
<reference evidence="1" key="1">
    <citation type="submission" date="2019-10" db="EMBL/GenBank/DDBJ databases">
        <authorList>
            <consortium name="DOE Joint Genome Institute"/>
            <person name="Kuo A."/>
            <person name="Miyauchi S."/>
            <person name="Kiss E."/>
            <person name="Drula E."/>
            <person name="Kohler A."/>
            <person name="Sanchez-Garcia M."/>
            <person name="Andreopoulos B."/>
            <person name="Barry K.W."/>
            <person name="Bonito G."/>
            <person name="Buee M."/>
            <person name="Carver A."/>
            <person name="Chen C."/>
            <person name="Cichocki N."/>
            <person name="Clum A."/>
            <person name="Culley D."/>
            <person name="Crous P.W."/>
            <person name="Fauchery L."/>
            <person name="Girlanda M."/>
            <person name="Hayes R."/>
            <person name="Keri Z."/>
            <person name="Labutti K."/>
            <person name="Lipzen A."/>
            <person name="Lombard V."/>
            <person name="Magnuson J."/>
            <person name="Maillard F."/>
            <person name="Morin E."/>
            <person name="Murat C."/>
            <person name="Nolan M."/>
            <person name="Ohm R."/>
            <person name="Pangilinan J."/>
            <person name="Pereira M."/>
            <person name="Perotto S."/>
            <person name="Peter M."/>
            <person name="Riley R."/>
            <person name="Sitrit Y."/>
            <person name="Stielow B."/>
            <person name="Szollosi G."/>
            <person name="Zifcakova L."/>
            <person name="Stursova M."/>
            <person name="Spatafora J.W."/>
            <person name="Tedersoo L."/>
            <person name="Vaario L.-M."/>
            <person name="Yamada A."/>
            <person name="Yan M."/>
            <person name="Wang P."/>
            <person name="Xu J."/>
            <person name="Bruns T."/>
            <person name="Baldrian P."/>
            <person name="Vilgalys R."/>
            <person name="Henrissat B."/>
            <person name="Grigoriev I.V."/>
            <person name="Hibbett D."/>
            <person name="Nagy L.G."/>
            <person name="Martin F.M."/>
        </authorList>
    </citation>
    <scope>NUCLEOTIDE SEQUENCE</scope>
    <source>
        <strain evidence="1">P2</strain>
    </source>
</reference>
<sequence length="93" mass="9826">MPPRATGTQPVVTGAILGRVSTSSPGVQARIGVRDRRRSHRDLGAPHLHNSAGDAGYQVCKIQVHPRSIRIHAGSLSSQSRSSHTFVPGSPEA</sequence>
<reference evidence="1" key="2">
    <citation type="journal article" date="2020" name="Nat. Commun.">
        <title>Large-scale genome sequencing of mycorrhizal fungi provides insights into the early evolution of symbiotic traits.</title>
        <authorList>
            <person name="Miyauchi S."/>
            <person name="Kiss E."/>
            <person name="Kuo A."/>
            <person name="Drula E."/>
            <person name="Kohler A."/>
            <person name="Sanchez-Garcia M."/>
            <person name="Morin E."/>
            <person name="Andreopoulos B."/>
            <person name="Barry K.W."/>
            <person name="Bonito G."/>
            <person name="Buee M."/>
            <person name="Carver A."/>
            <person name="Chen C."/>
            <person name="Cichocki N."/>
            <person name="Clum A."/>
            <person name="Culley D."/>
            <person name="Crous P.W."/>
            <person name="Fauchery L."/>
            <person name="Girlanda M."/>
            <person name="Hayes R.D."/>
            <person name="Keri Z."/>
            <person name="LaButti K."/>
            <person name="Lipzen A."/>
            <person name="Lombard V."/>
            <person name="Magnuson J."/>
            <person name="Maillard F."/>
            <person name="Murat C."/>
            <person name="Nolan M."/>
            <person name="Ohm R.A."/>
            <person name="Pangilinan J."/>
            <person name="Pereira M.F."/>
            <person name="Perotto S."/>
            <person name="Peter M."/>
            <person name="Pfister S."/>
            <person name="Riley R."/>
            <person name="Sitrit Y."/>
            <person name="Stielow J.B."/>
            <person name="Szollosi G."/>
            <person name="Zifcakova L."/>
            <person name="Stursova M."/>
            <person name="Spatafora J.W."/>
            <person name="Tedersoo L."/>
            <person name="Vaario L.M."/>
            <person name="Yamada A."/>
            <person name="Yan M."/>
            <person name="Wang P."/>
            <person name="Xu J."/>
            <person name="Bruns T."/>
            <person name="Baldrian P."/>
            <person name="Vilgalys R."/>
            <person name="Dunand C."/>
            <person name="Henrissat B."/>
            <person name="Grigoriev I.V."/>
            <person name="Hibbett D."/>
            <person name="Nagy L.G."/>
            <person name="Martin F.M."/>
        </authorList>
    </citation>
    <scope>NUCLEOTIDE SEQUENCE</scope>
    <source>
        <strain evidence="1">P2</strain>
    </source>
</reference>
<proteinExistence type="predicted"/>